<proteinExistence type="predicted"/>
<protein>
    <submittedName>
        <fullName evidence="2">Phosphoadenosine phosphosulfate reductase family protein</fullName>
    </submittedName>
</protein>
<dbReference type="SUPFAM" id="SSF52402">
    <property type="entry name" value="Adenine nucleotide alpha hydrolases-like"/>
    <property type="match status" value="1"/>
</dbReference>
<reference evidence="2 3" key="1">
    <citation type="submission" date="2020-10" db="EMBL/GenBank/DDBJ databases">
        <title>Aquamicrobium zhengzhouensis sp. nov., a exopolysaccharide producing bacterium isolated from farmland soil.</title>
        <authorList>
            <person name="Wang X."/>
        </authorList>
    </citation>
    <scope>NUCLEOTIDE SEQUENCE [LARGE SCALE GENOMIC DNA]</scope>
    <source>
        <strain evidence="3">cd-1</strain>
    </source>
</reference>
<dbReference type="RefSeq" id="WP_198475283.1">
    <property type="nucleotide sequence ID" value="NZ_JADGMQ010000002.1"/>
</dbReference>
<dbReference type="Pfam" id="PF01507">
    <property type="entry name" value="PAPS_reduct"/>
    <property type="match status" value="1"/>
</dbReference>
<name>A0ABS0SAC8_9HYPH</name>
<feature type="domain" description="Phosphoadenosine phosphosulphate reductase" evidence="1">
    <location>
        <begin position="21"/>
        <end position="86"/>
    </location>
</feature>
<sequence>MGGRRRAATKPASIRLERPALVSFSGGRTSGYMLYLLIQAHEGKLPSDAHVVFANTGKERSETLDFVHECGRRWGVDIHWLERSEAAPGFTEVTYETASRSGEPLGPH</sequence>
<dbReference type="Proteomes" id="UP000601789">
    <property type="component" value="Unassembled WGS sequence"/>
</dbReference>
<dbReference type="InterPro" id="IPR002500">
    <property type="entry name" value="PAPS_reduct_dom"/>
</dbReference>
<dbReference type="EMBL" id="JADGMQ010000002">
    <property type="protein sequence ID" value="MBI1620212.1"/>
    <property type="molecule type" value="Genomic_DNA"/>
</dbReference>
<accession>A0ABS0SAC8</accession>
<dbReference type="Gene3D" id="3.40.50.620">
    <property type="entry name" value="HUPs"/>
    <property type="match status" value="1"/>
</dbReference>
<comment type="caution">
    <text evidence="2">The sequence shown here is derived from an EMBL/GenBank/DDBJ whole genome shotgun (WGS) entry which is preliminary data.</text>
</comment>
<evidence type="ECO:0000313" key="3">
    <source>
        <dbReference type="Proteomes" id="UP000601789"/>
    </source>
</evidence>
<keyword evidence="3" id="KW-1185">Reference proteome</keyword>
<evidence type="ECO:0000259" key="1">
    <source>
        <dbReference type="Pfam" id="PF01507"/>
    </source>
</evidence>
<gene>
    <name evidence="2" type="ORF">IOD40_05985</name>
</gene>
<organism evidence="2 3">
    <name type="scientific">Aquamicrobium zhengzhouense</name>
    <dbReference type="NCBI Taxonomy" id="2781738"/>
    <lineage>
        <taxon>Bacteria</taxon>
        <taxon>Pseudomonadati</taxon>
        <taxon>Pseudomonadota</taxon>
        <taxon>Alphaproteobacteria</taxon>
        <taxon>Hyphomicrobiales</taxon>
        <taxon>Phyllobacteriaceae</taxon>
        <taxon>Aquamicrobium</taxon>
    </lineage>
</organism>
<evidence type="ECO:0000313" key="2">
    <source>
        <dbReference type="EMBL" id="MBI1620212.1"/>
    </source>
</evidence>
<dbReference type="InterPro" id="IPR014729">
    <property type="entry name" value="Rossmann-like_a/b/a_fold"/>
</dbReference>